<dbReference type="Gene3D" id="1.10.3470.10">
    <property type="entry name" value="ABC transporter involved in vitamin B12 uptake, BtuC"/>
    <property type="match status" value="1"/>
</dbReference>
<dbReference type="CDD" id="cd06550">
    <property type="entry name" value="TM_ABC_iron-siderophores_like"/>
    <property type="match status" value="1"/>
</dbReference>
<dbReference type="AlphaFoldDB" id="A0A0R1HJQ7"/>
<keyword evidence="5 8" id="KW-0812">Transmembrane</keyword>
<organism evidence="9 10">
    <name type="scientific">Secundilactobacillus kimchicus JCM 15530</name>
    <dbReference type="NCBI Taxonomy" id="1302272"/>
    <lineage>
        <taxon>Bacteria</taxon>
        <taxon>Bacillati</taxon>
        <taxon>Bacillota</taxon>
        <taxon>Bacilli</taxon>
        <taxon>Lactobacillales</taxon>
        <taxon>Lactobacillaceae</taxon>
        <taxon>Secundilactobacillus</taxon>
    </lineage>
</organism>
<sequence length="318" mass="33785">MIAVLSVGDISLSPATTIRVLLGQSSDFQANFVIWQLRFPRLLAALITGSTLALAGLLLQTLTQNALADSSILGINAGASLGAVTLMVVAGMIGTHYTSGQLSLAVLVGALVSCTLVMLVNRQQNAIRILLGGVALTAVMNGFILLIELQLNQFDFSQALIWLSGSFWNTNLTFLTWHFWLAVGLGLATGLTIPLLTGLTLGPGMAEGIGVNVKMAQRVLMALAIGLTTIAVSVGGAISFVGLMAPNIAKRFVGLRMRWLVPLSWIMGMLIMVIAEFIATNVLGKMSLPVGLVVAMITMPYFIFQLFSQRTTLNRGTH</sequence>
<evidence type="ECO:0000313" key="10">
    <source>
        <dbReference type="Proteomes" id="UP000050911"/>
    </source>
</evidence>
<gene>
    <name evidence="9" type="ORF">FC96_GL000887</name>
</gene>
<comment type="similarity">
    <text evidence="2">Belongs to the binding-protein-dependent transport system permease family. FecCD subfamily.</text>
</comment>
<comment type="caution">
    <text evidence="9">The sequence shown here is derived from an EMBL/GenBank/DDBJ whole genome shotgun (WGS) entry which is preliminary data.</text>
</comment>
<keyword evidence="3" id="KW-0813">Transport</keyword>
<dbReference type="GO" id="GO:0033214">
    <property type="term" value="P:siderophore-iron import into cell"/>
    <property type="evidence" value="ECO:0007669"/>
    <property type="project" value="TreeGrafter"/>
</dbReference>
<evidence type="ECO:0000256" key="6">
    <source>
        <dbReference type="ARBA" id="ARBA00022989"/>
    </source>
</evidence>
<comment type="subcellular location">
    <subcellularLocation>
        <location evidence="1">Cell membrane</location>
        <topology evidence="1">Multi-pass membrane protein</topology>
    </subcellularLocation>
</comment>
<evidence type="ECO:0000256" key="8">
    <source>
        <dbReference type="SAM" id="Phobius"/>
    </source>
</evidence>
<feature type="transmembrane region" description="Helical" evidence="8">
    <location>
        <begin position="127"/>
        <end position="147"/>
    </location>
</feature>
<dbReference type="InterPro" id="IPR037294">
    <property type="entry name" value="ABC_BtuC-like"/>
</dbReference>
<feature type="transmembrane region" description="Helical" evidence="8">
    <location>
        <begin position="290"/>
        <end position="308"/>
    </location>
</feature>
<keyword evidence="6 8" id="KW-1133">Transmembrane helix</keyword>
<feature type="transmembrane region" description="Helical" evidence="8">
    <location>
        <begin position="42"/>
        <end position="59"/>
    </location>
</feature>
<evidence type="ECO:0000256" key="7">
    <source>
        <dbReference type="ARBA" id="ARBA00023136"/>
    </source>
</evidence>
<dbReference type="PANTHER" id="PTHR30472">
    <property type="entry name" value="FERRIC ENTEROBACTIN TRANSPORT SYSTEM PERMEASE PROTEIN"/>
    <property type="match status" value="1"/>
</dbReference>
<dbReference type="PANTHER" id="PTHR30472:SF24">
    <property type="entry name" value="FERRIC ENTEROBACTIN TRANSPORT SYSTEM PERMEASE PROTEIN FEPG"/>
    <property type="match status" value="1"/>
</dbReference>
<protein>
    <submittedName>
        <fullName evidence="9">Iron chelate uptake ABC transporter, FeCT family, permease protein</fullName>
    </submittedName>
</protein>
<dbReference type="GO" id="GO:0005886">
    <property type="term" value="C:plasma membrane"/>
    <property type="evidence" value="ECO:0007669"/>
    <property type="project" value="UniProtKB-SubCell"/>
</dbReference>
<dbReference type="SUPFAM" id="SSF81345">
    <property type="entry name" value="ABC transporter involved in vitamin B12 uptake, BtuC"/>
    <property type="match status" value="1"/>
</dbReference>
<dbReference type="InterPro" id="IPR000522">
    <property type="entry name" value="ABC_transptr_permease_BtuC"/>
</dbReference>
<feature type="transmembrane region" description="Helical" evidence="8">
    <location>
        <begin position="219"/>
        <end position="243"/>
    </location>
</feature>
<evidence type="ECO:0000256" key="4">
    <source>
        <dbReference type="ARBA" id="ARBA00022475"/>
    </source>
</evidence>
<feature type="transmembrane region" description="Helical" evidence="8">
    <location>
        <begin position="71"/>
        <end position="94"/>
    </location>
</feature>
<evidence type="ECO:0000256" key="1">
    <source>
        <dbReference type="ARBA" id="ARBA00004651"/>
    </source>
</evidence>
<keyword evidence="4" id="KW-1003">Cell membrane</keyword>
<dbReference type="GO" id="GO:0022857">
    <property type="term" value="F:transmembrane transporter activity"/>
    <property type="evidence" value="ECO:0007669"/>
    <property type="project" value="InterPro"/>
</dbReference>
<evidence type="ECO:0000256" key="3">
    <source>
        <dbReference type="ARBA" id="ARBA00022448"/>
    </source>
</evidence>
<dbReference type="Pfam" id="PF01032">
    <property type="entry name" value="FecCD"/>
    <property type="match status" value="1"/>
</dbReference>
<evidence type="ECO:0000256" key="2">
    <source>
        <dbReference type="ARBA" id="ARBA00007935"/>
    </source>
</evidence>
<dbReference type="Proteomes" id="UP000050911">
    <property type="component" value="Unassembled WGS sequence"/>
</dbReference>
<evidence type="ECO:0000256" key="5">
    <source>
        <dbReference type="ARBA" id="ARBA00022692"/>
    </source>
</evidence>
<evidence type="ECO:0000313" key="9">
    <source>
        <dbReference type="EMBL" id="KRK46894.1"/>
    </source>
</evidence>
<accession>A0A0R1HJQ7</accession>
<keyword evidence="10" id="KW-1185">Reference proteome</keyword>
<dbReference type="STRING" id="1302272.FC96_GL000887"/>
<feature type="transmembrane region" description="Helical" evidence="8">
    <location>
        <begin position="177"/>
        <end position="199"/>
    </location>
</feature>
<feature type="transmembrane region" description="Helical" evidence="8">
    <location>
        <begin position="263"/>
        <end position="283"/>
    </location>
</feature>
<dbReference type="EMBL" id="AZCX01000015">
    <property type="protein sequence ID" value="KRK46894.1"/>
    <property type="molecule type" value="Genomic_DNA"/>
</dbReference>
<proteinExistence type="inferred from homology"/>
<feature type="transmembrane region" description="Helical" evidence="8">
    <location>
        <begin position="100"/>
        <end position="120"/>
    </location>
</feature>
<keyword evidence="7 8" id="KW-0472">Membrane</keyword>
<name>A0A0R1HJQ7_9LACO</name>
<dbReference type="PATRIC" id="fig|1302272.5.peg.886"/>
<reference evidence="9 10" key="1">
    <citation type="journal article" date="2015" name="Genome Announc.">
        <title>Expanding the biotechnology potential of lactobacilli through comparative genomics of 213 strains and associated genera.</title>
        <authorList>
            <person name="Sun Z."/>
            <person name="Harris H.M."/>
            <person name="McCann A."/>
            <person name="Guo C."/>
            <person name="Argimon S."/>
            <person name="Zhang W."/>
            <person name="Yang X."/>
            <person name="Jeffery I.B."/>
            <person name="Cooney J.C."/>
            <person name="Kagawa T.F."/>
            <person name="Liu W."/>
            <person name="Song Y."/>
            <person name="Salvetti E."/>
            <person name="Wrobel A."/>
            <person name="Rasinkangas P."/>
            <person name="Parkhill J."/>
            <person name="Rea M.C."/>
            <person name="O'Sullivan O."/>
            <person name="Ritari J."/>
            <person name="Douillard F.P."/>
            <person name="Paul Ross R."/>
            <person name="Yang R."/>
            <person name="Briner A.E."/>
            <person name="Felis G.E."/>
            <person name="de Vos W.M."/>
            <person name="Barrangou R."/>
            <person name="Klaenhammer T.R."/>
            <person name="Caufield P.W."/>
            <person name="Cui Y."/>
            <person name="Zhang H."/>
            <person name="O'Toole P.W."/>
        </authorList>
    </citation>
    <scope>NUCLEOTIDE SEQUENCE [LARGE SCALE GENOMIC DNA]</scope>
    <source>
        <strain evidence="9 10">JCM 15530</strain>
    </source>
</reference>